<proteinExistence type="predicted"/>
<evidence type="ECO:0000313" key="1">
    <source>
        <dbReference type="EMBL" id="KGF48546.1"/>
    </source>
</evidence>
<protein>
    <submittedName>
        <fullName evidence="1">Uncharacterized protein</fullName>
    </submittedName>
</protein>
<accession>A0A096AP97</accession>
<reference evidence="1 2" key="1">
    <citation type="submission" date="2014-07" db="EMBL/GenBank/DDBJ databases">
        <authorList>
            <person name="McCorrison J."/>
            <person name="Sanka R."/>
            <person name="Torralba M."/>
            <person name="Gillis M."/>
            <person name="Haft D.H."/>
            <person name="Methe B."/>
            <person name="Sutton G."/>
            <person name="Nelson K.E."/>
        </authorList>
    </citation>
    <scope>NUCLEOTIDE SEQUENCE [LARGE SCALE GENOMIC DNA]</scope>
    <source>
        <strain evidence="1 2">DNF00882</strain>
    </source>
</reference>
<dbReference type="AlphaFoldDB" id="A0A096AP97"/>
<dbReference type="EMBL" id="JRNR01000091">
    <property type="protein sequence ID" value="KGF48546.1"/>
    <property type="molecule type" value="Genomic_DNA"/>
</dbReference>
<gene>
    <name evidence="1" type="ORF">HMPREF0654_08940</name>
</gene>
<dbReference type="RefSeq" id="WP_036884092.1">
    <property type="nucleotide sequence ID" value="NZ_JRNR01000091.1"/>
</dbReference>
<comment type="caution">
    <text evidence="1">The sequence shown here is derived from an EMBL/GenBank/DDBJ whole genome shotgun (WGS) entry which is preliminary data.</text>
</comment>
<evidence type="ECO:0000313" key="2">
    <source>
        <dbReference type="Proteomes" id="UP000029538"/>
    </source>
</evidence>
<name>A0A096AP97_9BACT</name>
<sequence length="156" mass="17568">MARHILSGQVIVNGTDIWTVYSAFLREEQKGGHENLNALLAPAKTKGNVAVNIREQNGEEYSADLRPRSEGRDVTLHFAISATSTAEFVQRYITFVKFLKSGDRGWLTFRFPTLGLEMRMFADQFPNGFTAISNLWTEGQQCGAFKVKFREPVASF</sequence>
<organism evidence="1 2">
    <name type="scientific">Prevotella disiens DNF00882</name>
    <dbReference type="NCBI Taxonomy" id="1401075"/>
    <lineage>
        <taxon>Bacteria</taxon>
        <taxon>Pseudomonadati</taxon>
        <taxon>Bacteroidota</taxon>
        <taxon>Bacteroidia</taxon>
        <taxon>Bacteroidales</taxon>
        <taxon>Prevotellaceae</taxon>
        <taxon>Prevotella</taxon>
    </lineage>
</organism>
<dbReference type="Proteomes" id="UP000029538">
    <property type="component" value="Unassembled WGS sequence"/>
</dbReference>